<reference evidence="1 2" key="1">
    <citation type="submission" date="2018-11" db="EMBL/GenBank/DDBJ databases">
        <authorList>
            <consortium name="Pathogen Informatics"/>
        </authorList>
    </citation>
    <scope>NUCLEOTIDE SEQUENCE [LARGE SCALE GENOMIC DNA]</scope>
</reference>
<name>A0A3P7IHV0_STRVU</name>
<dbReference type="OrthoDB" id="5868496at2759"/>
<accession>A0A3P7IHV0</accession>
<dbReference type="EMBL" id="UYYB01011300">
    <property type="protein sequence ID" value="VDM69166.1"/>
    <property type="molecule type" value="Genomic_DNA"/>
</dbReference>
<organism evidence="1 2">
    <name type="scientific">Strongylus vulgaris</name>
    <name type="common">Blood worm</name>
    <dbReference type="NCBI Taxonomy" id="40348"/>
    <lineage>
        <taxon>Eukaryota</taxon>
        <taxon>Metazoa</taxon>
        <taxon>Ecdysozoa</taxon>
        <taxon>Nematoda</taxon>
        <taxon>Chromadorea</taxon>
        <taxon>Rhabditida</taxon>
        <taxon>Rhabditina</taxon>
        <taxon>Rhabditomorpha</taxon>
        <taxon>Strongyloidea</taxon>
        <taxon>Strongylidae</taxon>
        <taxon>Strongylus</taxon>
    </lineage>
</organism>
<protein>
    <submittedName>
        <fullName evidence="1">Uncharacterized protein</fullName>
    </submittedName>
</protein>
<keyword evidence="2" id="KW-1185">Reference proteome</keyword>
<evidence type="ECO:0000313" key="2">
    <source>
        <dbReference type="Proteomes" id="UP000270094"/>
    </source>
</evidence>
<proteinExistence type="predicted"/>
<evidence type="ECO:0000313" key="1">
    <source>
        <dbReference type="EMBL" id="VDM69166.1"/>
    </source>
</evidence>
<sequence length="249" mass="27777">MMQLESARVSFDVFIDSQSELDLVCESTTLVDTRRVQVGSGTKNLFSTILQPREYVDKKFPLMSEAHIMMRKDEVPVVTLVLMHSRVLLLYDWLNDAKSFVLLSTDFVPKYRDDQVRYNANGGVVARMGSVPLEQQQTLALKITLRDSDLYLLENPSIPNSCAIVATTNAVLNLNDADGLISANLEIQNMSVGWCCMQDEKRTLNQCSNEFSIAVSMSMNQVITPITEAPKGLPSLAVKRHSVEVTISL</sequence>
<gene>
    <name evidence="1" type="ORF">SVUK_LOCUS4164</name>
</gene>
<dbReference type="Proteomes" id="UP000270094">
    <property type="component" value="Unassembled WGS sequence"/>
</dbReference>
<dbReference type="AlphaFoldDB" id="A0A3P7IHV0"/>